<gene>
    <name evidence="2" type="ORF">COB13_07295</name>
</gene>
<accession>A0A2A4Z3Q6</accession>
<dbReference type="EMBL" id="NVUS01000007">
    <property type="protein sequence ID" value="PCJ01657.1"/>
    <property type="molecule type" value="Genomic_DNA"/>
</dbReference>
<feature type="transmembrane region" description="Helical" evidence="1">
    <location>
        <begin position="21"/>
        <end position="40"/>
    </location>
</feature>
<reference key="1">
    <citation type="submission" date="2017-08" db="EMBL/GenBank/DDBJ databases">
        <title>A dynamic microbial community with high functional redundancy inhabits the cold, oxic subseafloor aquifer.</title>
        <authorList>
            <person name="Tully B.J."/>
            <person name="Wheat C.G."/>
            <person name="Glazer B.T."/>
            <person name="Huber J.A."/>
        </authorList>
    </citation>
    <scope>NUCLEOTIDE SEQUENCE [LARGE SCALE GENOMIC DNA]</scope>
</reference>
<keyword evidence="1" id="KW-0812">Transmembrane</keyword>
<comment type="caution">
    <text evidence="2">The sequence shown here is derived from an EMBL/GenBank/DDBJ whole genome shotgun (WGS) entry which is preliminary data.</text>
</comment>
<name>A0A2A4Z3Q6_9PROT</name>
<keyword evidence="1" id="KW-0472">Membrane</keyword>
<evidence type="ECO:0000313" key="2">
    <source>
        <dbReference type="EMBL" id="PCJ01657.1"/>
    </source>
</evidence>
<feature type="transmembrane region" description="Helical" evidence="1">
    <location>
        <begin position="46"/>
        <end position="68"/>
    </location>
</feature>
<feature type="transmembrane region" description="Helical" evidence="1">
    <location>
        <begin position="118"/>
        <end position="135"/>
    </location>
</feature>
<protein>
    <submittedName>
        <fullName evidence="2">Uncharacterized protein</fullName>
    </submittedName>
</protein>
<proteinExistence type="predicted"/>
<evidence type="ECO:0000256" key="1">
    <source>
        <dbReference type="SAM" id="Phobius"/>
    </source>
</evidence>
<sequence>MRHKGLINSYKVTDMKKLYPLIGSLILFAAAYFGGLIQTFTLAHPWWYKNATLVGGAIGIAIALILIWYRNHNAKTTNKIEILLGGALLIVLYVDYTAGRTFIDSDIFEARAGKIWHYGYHTSVALFIPTAAALIRKFIK</sequence>
<reference evidence="2" key="2">
    <citation type="journal article" date="2018" name="ISME J.">
        <title>A dynamic microbial community with high functional redundancy inhabits the cold, oxic subseafloor aquifer.</title>
        <authorList>
            <person name="Tully B.J."/>
            <person name="Wheat C.G."/>
            <person name="Glazer B.T."/>
            <person name="Huber J.A."/>
        </authorList>
    </citation>
    <scope>NUCLEOTIDE SEQUENCE</scope>
    <source>
        <strain evidence="2">NORP83</strain>
    </source>
</reference>
<feature type="transmembrane region" description="Helical" evidence="1">
    <location>
        <begin position="80"/>
        <end position="98"/>
    </location>
</feature>
<dbReference type="AlphaFoldDB" id="A0A2A4Z3Q6"/>
<organism evidence="2">
    <name type="scientific">OCS116 cluster bacterium</name>
    <dbReference type="NCBI Taxonomy" id="2030921"/>
    <lineage>
        <taxon>Bacteria</taxon>
        <taxon>Pseudomonadati</taxon>
        <taxon>Pseudomonadota</taxon>
        <taxon>Alphaproteobacteria</taxon>
        <taxon>OCS116 cluster</taxon>
    </lineage>
</organism>
<keyword evidence="1" id="KW-1133">Transmembrane helix</keyword>